<dbReference type="KEGG" id="tpf:TPHA_0N01040"/>
<evidence type="ECO:0000256" key="2">
    <source>
        <dbReference type="SAM" id="MobiDB-lite"/>
    </source>
</evidence>
<dbReference type="GO" id="GO:0032040">
    <property type="term" value="C:small-subunit processome"/>
    <property type="evidence" value="ECO:0007669"/>
    <property type="project" value="EnsemblFungi"/>
</dbReference>
<dbReference type="GO" id="GO:0005737">
    <property type="term" value="C:cytoplasm"/>
    <property type="evidence" value="ECO:0007669"/>
    <property type="project" value="EnsemblFungi"/>
</dbReference>
<proteinExistence type="inferred from homology"/>
<feature type="region of interest" description="Disordered" evidence="2">
    <location>
        <begin position="96"/>
        <end position="129"/>
    </location>
</feature>
<comment type="similarity">
    <text evidence="1">Belongs to the bystin family.</text>
</comment>
<organism evidence="3 4">
    <name type="scientific">Tetrapisispora phaffii (strain ATCC 24235 / CBS 4417 / NBRC 1672 / NRRL Y-8282 / UCD 70-5)</name>
    <name type="common">Yeast</name>
    <name type="synonym">Fabospora phaffii</name>
    <dbReference type="NCBI Taxonomy" id="1071381"/>
    <lineage>
        <taxon>Eukaryota</taxon>
        <taxon>Fungi</taxon>
        <taxon>Dikarya</taxon>
        <taxon>Ascomycota</taxon>
        <taxon>Saccharomycotina</taxon>
        <taxon>Saccharomycetes</taxon>
        <taxon>Saccharomycetales</taxon>
        <taxon>Saccharomycetaceae</taxon>
        <taxon>Tetrapisispora</taxon>
    </lineage>
</organism>
<gene>
    <name evidence="3" type="primary">TPHA0N01040</name>
    <name evidence="3" type="ordered locus">TPHA_0N01040</name>
</gene>
<dbReference type="Proteomes" id="UP000005666">
    <property type="component" value="Chromosome 14"/>
</dbReference>
<accession>G8C157</accession>
<dbReference type="GO" id="GO:0030686">
    <property type="term" value="C:90S preribosome"/>
    <property type="evidence" value="ECO:0007669"/>
    <property type="project" value="EnsemblFungi"/>
</dbReference>
<dbReference type="RefSeq" id="XP_003688319.1">
    <property type="nucleotide sequence ID" value="XM_003688271.1"/>
</dbReference>
<sequence length="486" mass="55313">MGRATSSRAGKQRHDPLLKDIDSAEGILNSRQKKKGKKGARKDGVDDGDDENGEGEAFIDARASRKILQLAKEQQDEIKEEEGVVARDAANAKARFKHLNYADDDDDEDEEDYNNEDISDFEPEDYDGAEGADEEEVIEIDEEDAAMFEQYFKKSEDFTSDGGAYNLADKIMASIRQKEEQVDFQKGSEQDSGFENRNVSGLRSGEGVALPEKVIRAYTTIGTILRTWTHGKLPKLFKVIPSLRNWQDVLYVTNPDEWSPHVVYEATKLFVSNMQAKEAQKFINIILLERFRTNIEDSEDHSLNYHVYRAIKKSLYKPSAFFKGFLFPLVEGGCNIREATIAGSVLAKISIPALHSSAALSYLLKLPFSPATTVFIKVLLEKKYALPYQTVDECVYYFMRFRILDDGSNGEDAIRTLPVVWHKAFLLFAQRYKNDITEDQRDFLMETIRQRGHKEIGPEIRRELLAGHSREFVTEPTNDDLMIDVN</sequence>
<dbReference type="GO" id="GO:0016973">
    <property type="term" value="P:poly(A)+ mRNA export from nucleus"/>
    <property type="evidence" value="ECO:0007669"/>
    <property type="project" value="EnsemblFungi"/>
</dbReference>
<evidence type="ECO:0000256" key="1">
    <source>
        <dbReference type="ARBA" id="ARBA00007114"/>
    </source>
</evidence>
<dbReference type="eggNOG" id="KOG3871">
    <property type="taxonomic scope" value="Eukaryota"/>
</dbReference>
<dbReference type="AlphaFoldDB" id="G8C157"/>
<protein>
    <recommendedName>
        <fullName evidence="5">Bystin</fullName>
    </recommendedName>
</protein>
<feature type="compositionally biased region" description="Acidic residues" evidence="2">
    <location>
        <begin position="102"/>
        <end position="129"/>
    </location>
</feature>
<dbReference type="HOGENOM" id="CLU_029727_0_1_1"/>
<dbReference type="GO" id="GO:0030515">
    <property type="term" value="F:snoRNA binding"/>
    <property type="evidence" value="ECO:0007669"/>
    <property type="project" value="EnsemblFungi"/>
</dbReference>
<dbReference type="InterPro" id="IPR007955">
    <property type="entry name" value="Bystin"/>
</dbReference>
<feature type="compositionally biased region" description="Basic and acidic residues" evidence="2">
    <location>
        <begin position="12"/>
        <end position="22"/>
    </location>
</feature>
<dbReference type="Pfam" id="PF05291">
    <property type="entry name" value="Bystin"/>
    <property type="match status" value="1"/>
</dbReference>
<dbReference type="PANTHER" id="PTHR12821:SF0">
    <property type="entry name" value="BYSTIN"/>
    <property type="match status" value="1"/>
</dbReference>
<dbReference type="STRING" id="1071381.G8C157"/>
<dbReference type="OrthoDB" id="2192561at2759"/>
<keyword evidence="4" id="KW-1185">Reference proteome</keyword>
<evidence type="ECO:0008006" key="5">
    <source>
        <dbReference type="Google" id="ProtNLM"/>
    </source>
</evidence>
<dbReference type="GO" id="GO:0000447">
    <property type="term" value="P:endonucleolytic cleavage in ITS1 to separate SSU-rRNA from 5.8S rRNA and LSU-rRNA from tricistronic rRNA transcript (SSU-rRNA, 5.8S rRNA, LSU-rRNA)"/>
    <property type="evidence" value="ECO:0007669"/>
    <property type="project" value="EnsemblFungi"/>
</dbReference>
<dbReference type="EMBL" id="HE612869">
    <property type="protein sequence ID" value="CCE65885.1"/>
    <property type="molecule type" value="Genomic_DNA"/>
</dbReference>
<feature type="region of interest" description="Disordered" evidence="2">
    <location>
        <begin position="1"/>
        <end position="62"/>
    </location>
</feature>
<dbReference type="GO" id="GO:0030688">
    <property type="term" value="C:preribosome, small subunit precursor"/>
    <property type="evidence" value="ECO:0007669"/>
    <property type="project" value="EnsemblFungi"/>
</dbReference>
<reference evidence="3 4" key="1">
    <citation type="journal article" date="2011" name="Proc. Natl. Acad. Sci. U.S.A.">
        <title>Evolutionary erosion of yeast sex chromosomes by mating-type switching accidents.</title>
        <authorList>
            <person name="Gordon J.L."/>
            <person name="Armisen D."/>
            <person name="Proux-Wera E."/>
            <person name="Oheigeartaigh S.S."/>
            <person name="Byrne K.P."/>
            <person name="Wolfe K.H."/>
        </authorList>
    </citation>
    <scope>NUCLEOTIDE SEQUENCE [LARGE SCALE GENOMIC DNA]</scope>
    <source>
        <strain evidence="4">ATCC 24235 / CBS 4417 / NBRC 1672 / NRRL Y-8282 / UCD 70-5</strain>
    </source>
</reference>
<evidence type="ECO:0000313" key="4">
    <source>
        <dbReference type="Proteomes" id="UP000005666"/>
    </source>
</evidence>
<evidence type="ECO:0000313" key="3">
    <source>
        <dbReference type="EMBL" id="CCE65885.1"/>
    </source>
</evidence>
<name>G8C157_TETPH</name>
<dbReference type="GeneID" id="11532131"/>
<feature type="compositionally biased region" description="Basic residues" evidence="2">
    <location>
        <begin position="31"/>
        <end position="40"/>
    </location>
</feature>
<dbReference type="OMA" id="TKLPVIW"/>
<dbReference type="PANTHER" id="PTHR12821">
    <property type="entry name" value="BYSTIN"/>
    <property type="match status" value="1"/>
</dbReference>